<reference evidence="8 9" key="1">
    <citation type="submission" date="2016-07" db="EMBL/GenBank/DDBJ databases">
        <title>Pervasive Adenine N6-methylation of Active Genes in Fungi.</title>
        <authorList>
            <consortium name="DOE Joint Genome Institute"/>
            <person name="Mondo S.J."/>
            <person name="Dannebaum R.O."/>
            <person name="Kuo R.C."/>
            <person name="Labutti K."/>
            <person name="Haridas S."/>
            <person name="Kuo A."/>
            <person name="Salamov A."/>
            <person name="Ahrendt S.R."/>
            <person name="Lipzen A."/>
            <person name="Sullivan W."/>
            <person name="Andreopoulos W.B."/>
            <person name="Clum A."/>
            <person name="Lindquist E."/>
            <person name="Daum C."/>
            <person name="Ramamoorthy G.K."/>
            <person name="Gryganskyi A."/>
            <person name="Culley D."/>
            <person name="Magnuson J.K."/>
            <person name="James T.Y."/>
            <person name="O'Malley M.A."/>
            <person name="Stajich J.E."/>
            <person name="Spatafora J.W."/>
            <person name="Visel A."/>
            <person name="Grigoriev I.V."/>
        </authorList>
    </citation>
    <scope>NUCLEOTIDE SEQUENCE [LARGE SCALE GENOMIC DNA]</scope>
    <source>
        <strain evidence="8 9">CBS 931.73</strain>
    </source>
</reference>
<evidence type="ECO:0000256" key="5">
    <source>
        <dbReference type="ARBA" id="ARBA00023242"/>
    </source>
</evidence>
<dbReference type="GO" id="GO:0008270">
    <property type="term" value="F:zinc ion binding"/>
    <property type="evidence" value="ECO:0007669"/>
    <property type="project" value="InterPro"/>
</dbReference>
<keyword evidence="2" id="KW-0479">Metal-binding</keyword>
<name>A0A1Y1XU79_9FUNG</name>
<comment type="subcellular location">
    <subcellularLocation>
        <location evidence="1">Nucleus</location>
    </subcellularLocation>
</comment>
<dbReference type="GO" id="GO:0006351">
    <property type="term" value="P:DNA-templated transcription"/>
    <property type="evidence" value="ECO:0007669"/>
    <property type="project" value="InterPro"/>
</dbReference>
<dbReference type="InParanoid" id="A0A1Y1XU79"/>
<proteinExistence type="predicted"/>
<organism evidence="8 9">
    <name type="scientific">Basidiobolus meristosporus CBS 931.73</name>
    <dbReference type="NCBI Taxonomy" id="1314790"/>
    <lineage>
        <taxon>Eukaryota</taxon>
        <taxon>Fungi</taxon>
        <taxon>Fungi incertae sedis</taxon>
        <taxon>Zoopagomycota</taxon>
        <taxon>Entomophthoromycotina</taxon>
        <taxon>Basidiobolomycetes</taxon>
        <taxon>Basidiobolales</taxon>
        <taxon>Basidiobolaceae</taxon>
        <taxon>Basidiobolus</taxon>
    </lineage>
</organism>
<feature type="region of interest" description="Disordered" evidence="6">
    <location>
        <begin position="1"/>
        <end position="23"/>
    </location>
</feature>
<sequence length="477" mass="53010">MAQELGINRIDENDNTSEQSSNDWVEIETQRRLWWSCFIRDRIGSTGTGRPMAIDEQDSRVFLPSPDSNWENERPVPGHLLETSDQLNTSLLSGESVSPWSIFIRLAALMGKASQFVNSPKDCRENSAESDSKFAFLDAALTSWSMSLPQNLQYSSNSMIEKSPAGYAQTAFLCTLHIMYHTSIILLHRSSLDRVENQPIYSAATSFASESLDRCISSANTITTIIQDLDKFPACYNYPHICFCIFNGGTIHVHTLFSSTDSETIAEAKAKLEIHYQVLQRLKSVWIMAEKYCAILKGIVALGHRPAMVSPNTNSLVQELNQNAVQVGFAFEQPLYQFPPDSDSGMVNQQNKSGGVPGEDFSFTPNFIPNGFQMIPDFNSPNIRIANGSTDLTSGFENLLDLPIAQGNAFFDTLFGNMMVNPMDSNPTNNLFTQMYNQPMTQSGNDNNTAVVEDQQNLSQSNNGGMQSVWSIKSSTR</sequence>
<evidence type="ECO:0000313" key="8">
    <source>
        <dbReference type="EMBL" id="ORX89235.1"/>
    </source>
</evidence>
<evidence type="ECO:0000256" key="3">
    <source>
        <dbReference type="ARBA" id="ARBA00023015"/>
    </source>
</evidence>
<dbReference type="AlphaFoldDB" id="A0A1Y1XU79"/>
<dbReference type="GO" id="GO:0005634">
    <property type="term" value="C:nucleus"/>
    <property type="evidence" value="ECO:0007669"/>
    <property type="project" value="UniProtKB-SubCell"/>
</dbReference>
<dbReference type="OrthoDB" id="39175at2759"/>
<dbReference type="STRING" id="1314790.A0A1Y1XU79"/>
<evidence type="ECO:0000313" key="9">
    <source>
        <dbReference type="Proteomes" id="UP000193498"/>
    </source>
</evidence>
<feature type="domain" description="Xylanolytic transcriptional activator regulatory" evidence="7">
    <location>
        <begin position="1"/>
        <end position="70"/>
    </location>
</feature>
<dbReference type="InterPro" id="IPR050815">
    <property type="entry name" value="TF_fung"/>
</dbReference>
<gene>
    <name evidence="8" type="ORF">K493DRAFT_318854</name>
</gene>
<dbReference type="PANTHER" id="PTHR47338">
    <property type="entry name" value="ZN(II)2CYS6 TRANSCRIPTION FACTOR (EUROFUNG)-RELATED"/>
    <property type="match status" value="1"/>
</dbReference>
<dbReference type="Pfam" id="PF04082">
    <property type="entry name" value="Fungal_trans"/>
    <property type="match status" value="1"/>
</dbReference>
<dbReference type="InterPro" id="IPR007219">
    <property type="entry name" value="XnlR_reg_dom"/>
</dbReference>
<keyword evidence="3" id="KW-0805">Transcription regulation</keyword>
<dbReference type="CDD" id="cd12148">
    <property type="entry name" value="fungal_TF_MHR"/>
    <property type="match status" value="1"/>
</dbReference>
<dbReference type="SMART" id="SM00906">
    <property type="entry name" value="Fungal_trans"/>
    <property type="match status" value="1"/>
</dbReference>
<evidence type="ECO:0000256" key="2">
    <source>
        <dbReference type="ARBA" id="ARBA00022723"/>
    </source>
</evidence>
<dbReference type="PANTHER" id="PTHR47338:SF5">
    <property type="entry name" value="ZN(II)2CYS6 TRANSCRIPTION FACTOR (EUROFUNG)"/>
    <property type="match status" value="1"/>
</dbReference>
<evidence type="ECO:0000256" key="1">
    <source>
        <dbReference type="ARBA" id="ARBA00004123"/>
    </source>
</evidence>
<dbReference type="Proteomes" id="UP000193498">
    <property type="component" value="Unassembled WGS sequence"/>
</dbReference>
<comment type="caution">
    <text evidence="8">The sequence shown here is derived from an EMBL/GenBank/DDBJ whole genome shotgun (WGS) entry which is preliminary data.</text>
</comment>
<evidence type="ECO:0000259" key="7">
    <source>
        <dbReference type="SMART" id="SM00906"/>
    </source>
</evidence>
<keyword evidence="4" id="KW-0804">Transcription</keyword>
<accession>A0A1Y1XU79</accession>
<dbReference type="GO" id="GO:0003677">
    <property type="term" value="F:DNA binding"/>
    <property type="evidence" value="ECO:0007669"/>
    <property type="project" value="InterPro"/>
</dbReference>
<dbReference type="GO" id="GO:0000981">
    <property type="term" value="F:DNA-binding transcription factor activity, RNA polymerase II-specific"/>
    <property type="evidence" value="ECO:0007669"/>
    <property type="project" value="InterPro"/>
</dbReference>
<keyword evidence="9" id="KW-1185">Reference proteome</keyword>
<protein>
    <recommendedName>
        <fullName evidence="7">Xylanolytic transcriptional activator regulatory domain-containing protein</fullName>
    </recommendedName>
</protein>
<feature type="region of interest" description="Disordered" evidence="6">
    <location>
        <begin position="457"/>
        <end position="477"/>
    </location>
</feature>
<dbReference type="EMBL" id="MCFE01000464">
    <property type="protein sequence ID" value="ORX89235.1"/>
    <property type="molecule type" value="Genomic_DNA"/>
</dbReference>
<keyword evidence="5" id="KW-0539">Nucleus</keyword>
<evidence type="ECO:0000256" key="6">
    <source>
        <dbReference type="SAM" id="MobiDB-lite"/>
    </source>
</evidence>
<evidence type="ECO:0000256" key="4">
    <source>
        <dbReference type="ARBA" id="ARBA00023163"/>
    </source>
</evidence>